<keyword evidence="1" id="KW-0863">Zinc-finger</keyword>
<dbReference type="Proteomes" id="UP000504635">
    <property type="component" value="Unplaced"/>
</dbReference>
<evidence type="ECO:0000313" key="3">
    <source>
        <dbReference type="Proteomes" id="UP000504635"/>
    </source>
</evidence>
<sequence length="458" mass="52491">MPATAPPGPSTEAPPKKRVKDTKNCGLLKCFSALVDRKQVNLELDVLILMLKKELHIKVDSLDPQLSAILPYILVFYIKNWPGWQRSVEYYSGKMAFKVWYEKFYKFITIKLNETINIHYKEAKEGIDKTKSEEVKKNYLLKKITCKNTQTDYSAPKVLSPFSIKITAKPVLLNTLVFTDNQAGDIVLKQHSILEWDKNVVDSITLQQIITWPHVGVHMYSPVLAFSRRNLHEFTRHISFVGTSLPTTYSSFIEEIKIINQGVPRTCYTVDYLKALSKEFMDAIGHIYKKPAVKEAFQTVIDELLADVAEINVLKGNKATIASNTSVLFNIGRNTYFRNKKLSRGTPSRDDISFTEVIMPKMETSLVNVSQIDTFREYIEKLKKFDGPKPNLPDHHLPSITFSCSYCKENFEHGGALAKHLKEEHKMEQAVLCTTCKESYPVFQLTRNRWGHKCRAKN</sequence>
<evidence type="ECO:0000259" key="2">
    <source>
        <dbReference type="PROSITE" id="PS50157"/>
    </source>
</evidence>
<dbReference type="RefSeq" id="XP_030757661.1">
    <property type="nucleotide sequence ID" value="XM_030901801.1"/>
</dbReference>
<dbReference type="GO" id="GO:0008270">
    <property type="term" value="F:zinc ion binding"/>
    <property type="evidence" value="ECO:0007669"/>
    <property type="project" value="UniProtKB-KW"/>
</dbReference>
<keyword evidence="3" id="KW-1185">Reference proteome</keyword>
<dbReference type="RefSeq" id="XP_030757660.1">
    <property type="nucleotide sequence ID" value="XM_030901800.1"/>
</dbReference>
<dbReference type="PROSITE" id="PS00028">
    <property type="entry name" value="ZINC_FINGER_C2H2_1"/>
    <property type="match status" value="1"/>
</dbReference>
<keyword evidence="1" id="KW-0862">Zinc</keyword>
<dbReference type="AlphaFoldDB" id="A0A6J2Y319"/>
<feature type="domain" description="C2H2-type" evidence="2">
    <location>
        <begin position="402"/>
        <end position="430"/>
    </location>
</feature>
<dbReference type="OrthoDB" id="7268531at2759"/>
<dbReference type="PROSITE" id="PS50157">
    <property type="entry name" value="ZINC_FINGER_C2H2_2"/>
    <property type="match status" value="1"/>
</dbReference>
<protein>
    <submittedName>
        <fullName evidence="4 5">Uncharacterized protein LOC115883437</fullName>
    </submittedName>
</protein>
<proteinExistence type="predicted"/>
<gene>
    <name evidence="4 5" type="primary">LOC115883437</name>
</gene>
<name>A0A6J2Y319_SITOR</name>
<dbReference type="InterPro" id="IPR013087">
    <property type="entry name" value="Znf_C2H2_type"/>
</dbReference>
<accession>A0A6J2Y319</accession>
<dbReference type="KEGG" id="soy:115883437"/>
<keyword evidence="1" id="KW-0479">Metal-binding</keyword>
<dbReference type="GeneID" id="115883437"/>
<evidence type="ECO:0000313" key="4">
    <source>
        <dbReference type="RefSeq" id="XP_030757660.1"/>
    </source>
</evidence>
<evidence type="ECO:0000256" key="1">
    <source>
        <dbReference type="PROSITE-ProRule" id="PRU00042"/>
    </source>
</evidence>
<reference evidence="4 5" key="1">
    <citation type="submission" date="2025-04" db="UniProtKB">
        <authorList>
            <consortium name="RefSeq"/>
        </authorList>
    </citation>
    <scope>IDENTIFICATION</scope>
    <source>
        <tissue evidence="4 5">Gonads</tissue>
    </source>
</reference>
<evidence type="ECO:0000313" key="5">
    <source>
        <dbReference type="RefSeq" id="XP_030757661.1"/>
    </source>
</evidence>
<organism evidence="3 5">
    <name type="scientific">Sitophilus oryzae</name>
    <name type="common">Rice weevil</name>
    <name type="synonym">Curculio oryzae</name>
    <dbReference type="NCBI Taxonomy" id="7048"/>
    <lineage>
        <taxon>Eukaryota</taxon>
        <taxon>Metazoa</taxon>
        <taxon>Ecdysozoa</taxon>
        <taxon>Arthropoda</taxon>
        <taxon>Hexapoda</taxon>
        <taxon>Insecta</taxon>
        <taxon>Pterygota</taxon>
        <taxon>Neoptera</taxon>
        <taxon>Endopterygota</taxon>
        <taxon>Coleoptera</taxon>
        <taxon>Polyphaga</taxon>
        <taxon>Cucujiformia</taxon>
        <taxon>Curculionidae</taxon>
        <taxon>Dryophthorinae</taxon>
        <taxon>Sitophilus</taxon>
    </lineage>
</organism>